<feature type="transmembrane region" description="Helical" evidence="5">
    <location>
        <begin position="229"/>
        <end position="255"/>
    </location>
</feature>
<proteinExistence type="predicted"/>
<dbReference type="STRING" id="342668.A0A1B8GE19"/>
<evidence type="ECO:0000256" key="4">
    <source>
        <dbReference type="ARBA" id="ARBA00023136"/>
    </source>
</evidence>
<dbReference type="GO" id="GO:0022857">
    <property type="term" value="F:transmembrane transporter activity"/>
    <property type="evidence" value="ECO:0007669"/>
    <property type="project" value="InterPro"/>
</dbReference>
<keyword evidence="4 5" id="KW-0472">Membrane</keyword>
<dbReference type="InterPro" id="IPR011701">
    <property type="entry name" value="MFS"/>
</dbReference>
<evidence type="ECO:0000313" key="8">
    <source>
        <dbReference type="Proteomes" id="UP000091956"/>
    </source>
</evidence>
<dbReference type="InterPro" id="IPR036259">
    <property type="entry name" value="MFS_trans_sf"/>
</dbReference>
<dbReference type="AlphaFoldDB" id="A0A1B8GE19"/>
<reference evidence="7 8" key="1">
    <citation type="submission" date="2016-03" db="EMBL/GenBank/DDBJ databases">
        <title>Comparative genomics of Pseudogymnoascus destructans, the fungus causing white-nose syndrome of bats.</title>
        <authorList>
            <person name="Palmer J.M."/>
            <person name="Drees K.P."/>
            <person name="Foster J.T."/>
            <person name="Lindner D.L."/>
        </authorList>
    </citation>
    <scope>NUCLEOTIDE SEQUENCE [LARGE SCALE GENOMIC DNA]</scope>
    <source>
        <strain evidence="7 8">UAMH 10579</strain>
    </source>
</reference>
<evidence type="ECO:0000256" key="5">
    <source>
        <dbReference type="SAM" id="Phobius"/>
    </source>
</evidence>
<dbReference type="Gene3D" id="1.20.1250.20">
    <property type="entry name" value="MFS general substrate transporter like domains"/>
    <property type="match status" value="1"/>
</dbReference>
<evidence type="ECO:0000259" key="6">
    <source>
        <dbReference type="PROSITE" id="PS50850"/>
    </source>
</evidence>
<dbReference type="PANTHER" id="PTHR23502">
    <property type="entry name" value="MAJOR FACILITATOR SUPERFAMILY"/>
    <property type="match status" value="1"/>
</dbReference>
<evidence type="ECO:0000256" key="3">
    <source>
        <dbReference type="ARBA" id="ARBA00022989"/>
    </source>
</evidence>
<dbReference type="GO" id="GO:0005886">
    <property type="term" value="C:plasma membrane"/>
    <property type="evidence" value="ECO:0007669"/>
    <property type="project" value="TreeGrafter"/>
</dbReference>
<dbReference type="Proteomes" id="UP000091956">
    <property type="component" value="Unassembled WGS sequence"/>
</dbReference>
<keyword evidence="3 5" id="KW-1133">Transmembrane helix</keyword>
<dbReference type="GeneID" id="28840454"/>
<dbReference type="InterPro" id="IPR020846">
    <property type="entry name" value="MFS_dom"/>
</dbReference>
<comment type="subcellular location">
    <subcellularLocation>
        <location evidence="1">Membrane</location>
        <topology evidence="1">Multi-pass membrane protein</topology>
    </subcellularLocation>
</comment>
<dbReference type="CDD" id="cd17323">
    <property type="entry name" value="MFS_Tpo1_MDR_like"/>
    <property type="match status" value="1"/>
</dbReference>
<feature type="transmembrane region" description="Helical" evidence="5">
    <location>
        <begin position="120"/>
        <end position="139"/>
    </location>
</feature>
<keyword evidence="8" id="KW-1185">Reference proteome</keyword>
<dbReference type="Pfam" id="PF07690">
    <property type="entry name" value="MFS_1"/>
    <property type="match status" value="1"/>
</dbReference>
<dbReference type="PANTHER" id="PTHR23502:SF49">
    <property type="entry name" value="MAJOR FACILITATOR SUPERFAMILY (MFS) PROFILE DOMAIN-CONTAINING PROTEIN"/>
    <property type="match status" value="1"/>
</dbReference>
<reference evidence="8" key="2">
    <citation type="journal article" date="2018" name="Nat. Commun.">
        <title>Extreme sensitivity to ultraviolet light in the fungal pathogen causing white-nose syndrome of bats.</title>
        <authorList>
            <person name="Palmer J.M."/>
            <person name="Drees K.P."/>
            <person name="Foster J.T."/>
            <person name="Lindner D.L."/>
        </authorList>
    </citation>
    <scope>NUCLEOTIDE SEQUENCE [LARGE SCALE GENOMIC DNA]</scope>
    <source>
        <strain evidence="8">UAMH 10579</strain>
    </source>
</reference>
<keyword evidence="2 5" id="KW-0812">Transmembrane</keyword>
<feature type="transmembrane region" description="Helical" evidence="5">
    <location>
        <begin position="261"/>
        <end position="285"/>
    </location>
</feature>
<evidence type="ECO:0000313" key="7">
    <source>
        <dbReference type="EMBL" id="OBT94074.2"/>
    </source>
</evidence>
<feature type="transmembrane region" description="Helical" evidence="5">
    <location>
        <begin position="402"/>
        <end position="421"/>
    </location>
</feature>
<feature type="transmembrane region" description="Helical" evidence="5">
    <location>
        <begin position="333"/>
        <end position="353"/>
    </location>
</feature>
<feature type="transmembrane region" description="Helical" evidence="5">
    <location>
        <begin position="64"/>
        <end position="88"/>
    </location>
</feature>
<evidence type="ECO:0000256" key="1">
    <source>
        <dbReference type="ARBA" id="ARBA00004141"/>
    </source>
</evidence>
<feature type="transmembrane region" description="Helical" evidence="5">
    <location>
        <begin position="159"/>
        <end position="182"/>
    </location>
</feature>
<feature type="transmembrane region" description="Helical" evidence="5">
    <location>
        <begin position="94"/>
        <end position="113"/>
    </location>
</feature>
<sequence>MSMLAFCGLGGASIIAPSVPTVAGYLNSSIEVQVLMIALFLLGFSLGPLVWAPISEVYGRRWSMLPAVFIYCLFSIGTATSTDAASIFVTRFSAGIFGSAPVTIGPAALADFFSPRTRGIATAFFVTCVIGGPILSPIIGAALTINPHLGWRWTEYMEAIISFFIFTITLVCLPETYHPVLLKSKAQSLRKTTGMEQYWHPHENEKLNLNNTITKHLNRPLLMLFTEPMVALISLYSGFVYSLLFLTLEVFPIVFGEQRQYSLVVSTLPFLGIFVGVLCGTAINIGNQPWYARAVKKNNGLAVPEARLPPMILGGILFSIGLFWFGWTAAPRFHWALPVVAAGFIGAGFNVVFQQSLNFLIDAYGPFASSAIASNTFLRSLLACAMPLAARPMFLNMGVGPAASLLGAISCLALPVPFIFIKYSSQLRKMSKFTPMVED</sequence>
<feature type="domain" description="Major facilitator superfamily (MFS) profile" evidence="6">
    <location>
        <begin position="1"/>
        <end position="425"/>
    </location>
</feature>
<feature type="transmembrane region" description="Helical" evidence="5">
    <location>
        <begin position="365"/>
        <end position="390"/>
    </location>
</feature>
<feature type="transmembrane region" description="Helical" evidence="5">
    <location>
        <begin position="306"/>
        <end position="327"/>
    </location>
</feature>
<name>A0A1B8GE19_9PEZI</name>
<dbReference type="PROSITE" id="PS50850">
    <property type="entry name" value="MFS"/>
    <property type="match status" value="1"/>
</dbReference>
<dbReference type="FunFam" id="1.20.1250.20:FF:000011">
    <property type="entry name" value="MFS multidrug transporter, putative"/>
    <property type="match status" value="1"/>
</dbReference>
<evidence type="ECO:0000256" key="2">
    <source>
        <dbReference type="ARBA" id="ARBA00022692"/>
    </source>
</evidence>
<organism evidence="7 8">
    <name type="scientific">Pseudogymnoascus verrucosus</name>
    <dbReference type="NCBI Taxonomy" id="342668"/>
    <lineage>
        <taxon>Eukaryota</taxon>
        <taxon>Fungi</taxon>
        <taxon>Dikarya</taxon>
        <taxon>Ascomycota</taxon>
        <taxon>Pezizomycotina</taxon>
        <taxon>Leotiomycetes</taxon>
        <taxon>Thelebolales</taxon>
        <taxon>Thelebolaceae</taxon>
        <taxon>Pseudogymnoascus</taxon>
    </lineage>
</organism>
<dbReference type="SUPFAM" id="SSF103473">
    <property type="entry name" value="MFS general substrate transporter"/>
    <property type="match status" value="1"/>
</dbReference>
<gene>
    <name evidence="7" type="ORF">VE01_07068</name>
</gene>
<dbReference type="RefSeq" id="XP_018127807.2">
    <property type="nucleotide sequence ID" value="XM_018276504.2"/>
</dbReference>
<accession>A0A1B8GE19</accession>
<protein>
    <recommendedName>
        <fullName evidence="6">Major facilitator superfamily (MFS) profile domain-containing protein</fullName>
    </recommendedName>
</protein>
<feature type="transmembrane region" description="Helical" evidence="5">
    <location>
        <begin position="33"/>
        <end position="52"/>
    </location>
</feature>
<dbReference type="EMBL" id="KV460247">
    <property type="protein sequence ID" value="OBT94074.2"/>
    <property type="molecule type" value="Genomic_DNA"/>
</dbReference>